<dbReference type="Ensembl" id="ENSNLET00000053528.1">
    <property type="protein sequence ID" value="ENSNLEP00000034596.1"/>
    <property type="gene ID" value="ENSNLEG00000028150.1"/>
</dbReference>
<evidence type="ECO:0000256" key="5">
    <source>
        <dbReference type="ARBA" id="ARBA00025977"/>
    </source>
</evidence>
<feature type="compositionally biased region" description="Acidic residues" evidence="6">
    <location>
        <begin position="19"/>
        <end position="29"/>
    </location>
</feature>
<sequence>MAATFFGEVVKAPCRAGTEDEEEEEEEEEEGRKETPEDREVRQQLARKFLSSFVMNSGVWEEVGCAKLWNEWCRTTDATHLSSTEAFCVFYHLKSNPSVFGSCPRKNMQITILTCRHVTDYKTSESTGSLPSPFLKALKTQNFKDSACCPLLEQPNIVHDLPAAVLSYCQVWKIPAILYLCYTDVMKLDLITVEAFKPILSTRSLKGLVKNIPQSTEILKKLMTTNEIQSNIYT</sequence>
<comment type="similarity">
    <text evidence="1">Belongs to the PSMG1 family.</text>
</comment>
<organism evidence="7 8">
    <name type="scientific">Nomascus leucogenys</name>
    <name type="common">Northern white-cheeked gibbon</name>
    <name type="synonym">Hylobates leucogenys</name>
    <dbReference type="NCBI Taxonomy" id="61853"/>
    <lineage>
        <taxon>Eukaryota</taxon>
        <taxon>Metazoa</taxon>
        <taxon>Chordata</taxon>
        <taxon>Craniata</taxon>
        <taxon>Vertebrata</taxon>
        <taxon>Euteleostomi</taxon>
        <taxon>Mammalia</taxon>
        <taxon>Eutheria</taxon>
        <taxon>Euarchontoglires</taxon>
        <taxon>Primates</taxon>
        <taxon>Haplorrhini</taxon>
        <taxon>Catarrhini</taxon>
        <taxon>Hylobatidae</taxon>
        <taxon>Nomascus</taxon>
    </lineage>
</organism>
<accession>A0A2I3GTD7</accession>
<feature type="region of interest" description="Disordered" evidence="6">
    <location>
        <begin position="1"/>
        <end position="40"/>
    </location>
</feature>
<dbReference type="PANTHER" id="PTHR15069:SF1">
    <property type="entry name" value="PROTEASOME ASSEMBLY CHAPERONE 1"/>
    <property type="match status" value="1"/>
</dbReference>
<dbReference type="GO" id="GO:0080129">
    <property type="term" value="P:proteasome core complex assembly"/>
    <property type="evidence" value="ECO:0007669"/>
    <property type="project" value="TreeGrafter"/>
</dbReference>
<dbReference type="EMBL" id="ADFV01123306">
    <property type="status" value="NOT_ANNOTATED_CDS"/>
    <property type="molecule type" value="Genomic_DNA"/>
</dbReference>
<comment type="subunit">
    <text evidence="5">Forms a heterodimer with PSMG2. The PSMG1-PSMG2 heterodimer interacts directly with the PSMA5 and PSMA7 proteasome alpha subunits.</text>
</comment>
<evidence type="ECO:0000256" key="1">
    <source>
        <dbReference type="ARBA" id="ARBA00005261"/>
    </source>
</evidence>
<dbReference type="PANTHER" id="PTHR15069">
    <property type="entry name" value="PROTEASOME ASSEMBLY CHAPERONE 1"/>
    <property type="match status" value="1"/>
</dbReference>
<evidence type="ECO:0000256" key="4">
    <source>
        <dbReference type="ARBA" id="ARBA00024759"/>
    </source>
</evidence>
<dbReference type="AlphaFoldDB" id="A0A2I3GTD7"/>
<evidence type="ECO:0000256" key="2">
    <source>
        <dbReference type="ARBA" id="ARBA00019180"/>
    </source>
</evidence>
<dbReference type="Proteomes" id="UP000001073">
    <property type="component" value="Chromosome 25"/>
</dbReference>
<dbReference type="GO" id="GO:0070628">
    <property type="term" value="F:proteasome binding"/>
    <property type="evidence" value="ECO:0007669"/>
    <property type="project" value="TreeGrafter"/>
</dbReference>
<name>A0A2I3GTD7_NOMLE</name>
<dbReference type="InterPro" id="IPR016565">
    <property type="entry name" value="Proteasome_assmbl_chp_1"/>
</dbReference>
<evidence type="ECO:0000256" key="6">
    <source>
        <dbReference type="SAM" id="MobiDB-lite"/>
    </source>
</evidence>
<dbReference type="Pfam" id="PF16094">
    <property type="entry name" value="PAC1"/>
    <property type="match status" value="2"/>
</dbReference>
<evidence type="ECO:0000256" key="3">
    <source>
        <dbReference type="ARBA" id="ARBA00023186"/>
    </source>
</evidence>
<proteinExistence type="inferred from homology"/>
<keyword evidence="3" id="KW-0143">Chaperone</keyword>
<evidence type="ECO:0000313" key="8">
    <source>
        <dbReference type="Proteomes" id="UP000001073"/>
    </source>
</evidence>
<comment type="function">
    <text evidence="4">Chaperone protein which promotes assembly of the 20S proteasome as part of a heterodimer with PSMG2. The PSMG1-PSMG2 heterodimer binds to the PSMA5 and PSMA7 proteasome subunits, promotes assembly of the proteasome alpha subunits into the heteroheptameric alpha ring and prevents alpha ring dimerization.</text>
</comment>
<dbReference type="GO" id="GO:0005783">
    <property type="term" value="C:endoplasmic reticulum"/>
    <property type="evidence" value="ECO:0007669"/>
    <property type="project" value="InterPro"/>
</dbReference>
<reference evidence="7 8" key="1">
    <citation type="submission" date="2012-10" db="EMBL/GenBank/DDBJ databases">
        <authorList>
            <consortium name="Gibbon Genome Sequencing Consortium"/>
        </authorList>
    </citation>
    <scope>NUCLEOTIDE SEQUENCE [LARGE SCALE GENOMIC DNA]</scope>
</reference>
<evidence type="ECO:0000313" key="7">
    <source>
        <dbReference type="Ensembl" id="ENSNLEP00000034596.1"/>
    </source>
</evidence>
<dbReference type="GeneTree" id="ENSGT00500000044950"/>
<reference evidence="7" key="2">
    <citation type="submission" date="2025-08" db="UniProtKB">
        <authorList>
            <consortium name="Ensembl"/>
        </authorList>
    </citation>
    <scope>IDENTIFICATION</scope>
</reference>
<protein>
    <recommendedName>
        <fullName evidence="2">Proteasome assembly chaperone 1</fullName>
    </recommendedName>
</protein>
<keyword evidence="8" id="KW-1185">Reference proteome</keyword>
<feature type="compositionally biased region" description="Basic and acidic residues" evidence="6">
    <location>
        <begin position="30"/>
        <end position="40"/>
    </location>
</feature>
<dbReference type="EMBL" id="ADFV01123307">
    <property type="status" value="NOT_ANNOTATED_CDS"/>
    <property type="molecule type" value="Genomic_DNA"/>
</dbReference>
<reference evidence="7" key="3">
    <citation type="submission" date="2025-09" db="UniProtKB">
        <authorList>
            <consortium name="Ensembl"/>
        </authorList>
    </citation>
    <scope>IDENTIFICATION</scope>
</reference>
<gene>
    <name evidence="7" type="primary">PSMG1</name>
</gene>